<feature type="compositionally biased region" description="Polar residues" evidence="9">
    <location>
        <begin position="1259"/>
        <end position="1274"/>
    </location>
</feature>
<dbReference type="GO" id="GO:0007018">
    <property type="term" value="P:microtubule-based movement"/>
    <property type="evidence" value="ECO:0007669"/>
    <property type="project" value="InterPro"/>
</dbReference>
<protein>
    <recommendedName>
        <fullName evidence="10">Kinesin motor domain-containing protein</fullName>
    </recommendedName>
</protein>
<dbReference type="InterPro" id="IPR009286">
    <property type="entry name" value="Ins_P5_2-kin"/>
</dbReference>
<dbReference type="PROSITE" id="PS00411">
    <property type="entry name" value="KINESIN_MOTOR_1"/>
    <property type="match status" value="1"/>
</dbReference>
<organism evidence="11 12">
    <name type="scientific">Rhizoctonia solani</name>
    <dbReference type="NCBI Taxonomy" id="456999"/>
    <lineage>
        <taxon>Eukaryota</taxon>
        <taxon>Fungi</taxon>
        <taxon>Dikarya</taxon>
        <taxon>Basidiomycota</taxon>
        <taxon>Agaricomycotina</taxon>
        <taxon>Agaricomycetes</taxon>
        <taxon>Cantharellales</taxon>
        <taxon>Ceratobasidiaceae</taxon>
        <taxon>Rhizoctonia</taxon>
    </lineage>
</organism>
<dbReference type="Pfam" id="PF00155">
    <property type="entry name" value="Aminotran_1_2"/>
    <property type="match status" value="1"/>
</dbReference>
<dbReference type="GO" id="GO:0035299">
    <property type="term" value="F:inositol-1,3,4,5,6-pentakisphosphate 2-kinase activity"/>
    <property type="evidence" value="ECO:0007669"/>
    <property type="project" value="UniProtKB-EC"/>
</dbReference>
<keyword evidence="3" id="KW-0963">Cytoplasm</keyword>
<dbReference type="Gene3D" id="3.40.640.10">
    <property type="entry name" value="Type I PLP-dependent aspartate aminotransferase-like (Major domain)"/>
    <property type="match status" value="1"/>
</dbReference>
<evidence type="ECO:0000256" key="6">
    <source>
        <dbReference type="ARBA" id="ARBA00023054"/>
    </source>
</evidence>
<feature type="coiled-coil region" evidence="8">
    <location>
        <begin position="1946"/>
        <end position="1980"/>
    </location>
</feature>
<feature type="region of interest" description="Disordered" evidence="9">
    <location>
        <begin position="1898"/>
        <end position="1944"/>
    </location>
</feature>
<feature type="compositionally biased region" description="Pro residues" evidence="9">
    <location>
        <begin position="2664"/>
        <end position="2689"/>
    </location>
</feature>
<dbReference type="InterPro" id="IPR004839">
    <property type="entry name" value="Aminotransferase_I/II_large"/>
</dbReference>
<dbReference type="InterPro" id="IPR019821">
    <property type="entry name" value="Kinesin_motor_CS"/>
</dbReference>
<feature type="region of interest" description="Disordered" evidence="9">
    <location>
        <begin position="2564"/>
        <end position="2724"/>
    </location>
</feature>
<dbReference type="Pfam" id="PF00225">
    <property type="entry name" value="Kinesin"/>
    <property type="match status" value="2"/>
</dbReference>
<keyword evidence="4 7" id="KW-0547">Nucleotide-binding</keyword>
<dbReference type="Pfam" id="PF06090">
    <property type="entry name" value="Ins_P5_2-kin"/>
    <property type="match status" value="1"/>
</dbReference>
<feature type="coiled-coil region" evidence="8">
    <location>
        <begin position="2043"/>
        <end position="2134"/>
    </location>
</feature>
<dbReference type="Proteomes" id="UP000663827">
    <property type="component" value="Unassembled WGS sequence"/>
</dbReference>
<dbReference type="PROSITE" id="PS50067">
    <property type="entry name" value="KINESIN_MOTOR_2"/>
    <property type="match status" value="1"/>
</dbReference>
<dbReference type="GO" id="GO:0008017">
    <property type="term" value="F:microtubule binding"/>
    <property type="evidence" value="ECO:0007669"/>
    <property type="project" value="InterPro"/>
</dbReference>
<feature type="coiled-coil region" evidence="8">
    <location>
        <begin position="2465"/>
        <end position="2517"/>
    </location>
</feature>
<gene>
    <name evidence="11" type="ORF">RDB_LOCUS166912</name>
</gene>
<feature type="region of interest" description="Disordered" evidence="9">
    <location>
        <begin position="1817"/>
        <end position="1873"/>
    </location>
</feature>
<dbReference type="InterPro" id="IPR043001">
    <property type="entry name" value="IP5_2-K_N_lobe"/>
</dbReference>
<dbReference type="EMBL" id="CAJNJQ010005747">
    <property type="protein sequence ID" value="CAE7221038.1"/>
    <property type="molecule type" value="Genomic_DNA"/>
</dbReference>
<feature type="compositionally biased region" description="Basic and acidic residues" evidence="9">
    <location>
        <begin position="2564"/>
        <end position="2590"/>
    </location>
</feature>
<dbReference type="PANTHER" id="PTHR47969">
    <property type="entry name" value="CHROMOSOME-ASSOCIATED KINESIN KIF4A-RELATED"/>
    <property type="match status" value="1"/>
</dbReference>
<evidence type="ECO:0000313" key="12">
    <source>
        <dbReference type="Proteomes" id="UP000663827"/>
    </source>
</evidence>
<dbReference type="InterPro" id="IPR015424">
    <property type="entry name" value="PyrdxlP-dep_Trfase"/>
</dbReference>
<feature type="compositionally biased region" description="Basic and acidic residues" evidence="9">
    <location>
        <begin position="58"/>
        <end position="71"/>
    </location>
</feature>
<feature type="region of interest" description="Disordered" evidence="9">
    <location>
        <begin position="147"/>
        <end position="166"/>
    </location>
</feature>
<feature type="region of interest" description="Disordered" evidence="9">
    <location>
        <begin position="1216"/>
        <end position="1312"/>
    </location>
</feature>
<evidence type="ECO:0000256" key="9">
    <source>
        <dbReference type="SAM" id="MobiDB-lite"/>
    </source>
</evidence>
<feature type="region of interest" description="Disordered" evidence="9">
    <location>
        <begin position="516"/>
        <end position="605"/>
    </location>
</feature>
<dbReference type="GO" id="GO:0003777">
    <property type="term" value="F:microtubule motor activity"/>
    <property type="evidence" value="ECO:0007669"/>
    <property type="project" value="InterPro"/>
</dbReference>
<dbReference type="GO" id="GO:0005524">
    <property type="term" value="F:ATP binding"/>
    <property type="evidence" value="ECO:0007669"/>
    <property type="project" value="UniProtKB-UniRule"/>
</dbReference>
<keyword evidence="7" id="KW-0505">Motor protein</keyword>
<dbReference type="PRINTS" id="PR00380">
    <property type="entry name" value="KINESINHEAVY"/>
</dbReference>
<dbReference type="Gene3D" id="3.30.200.110">
    <property type="entry name" value="Inositol-pentakisphosphate 2-kinase, N-lobe"/>
    <property type="match status" value="1"/>
</dbReference>
<dbReference type="GO" id="GO:0030170">
    <property type="term" value="F:pyridoxal phosphate binding"/>
    <property type="evidence" value="ECO:0007669"/>
    <property type="project" value="InterPro"/>
</dbReference>
<dbReference type="InterPro" id="IPR001752">
    <property type="entry name" value="Kinesin_motor_dom"/>
</dbReference>
<accession>A0A8H3EA97</accession>
<feature type="compositionally biased region" description="Acidic residues" evidence="9">
    <location>
        <begin position="581"/>
        <end position="605"/>
    </location>
</feature>
<evidence type="ECO:0000256" key="5">
    <source>
        <dbReference type="ARBA" id="ARBA00022840"/>
    </source>
</evidence>
<sequence length="2862" mass="317638">MVKDGQRVPGALVYEAASRSIKLKYRVPVPVKSAKLHSFLHKLTHPRSPSRERKKNPKDKNSSTHDLERPTSPHQHQTHLETPKAQSSAHPHSTGMATLGVETPSLQRSRSPSPLNLKELVHEFIVQLRHEKNSEAHQVFRSFPGHAAKGIPQTVDPEQETVPGIRHPGSTGVIYCTDRAMANGFTYGDPAWANLGQGAPEVGDIPESGPRPQAVNFTHDSLEYAPTTGVKELRKAVADLYNHTYRQGKKSQYTYENVCIVPGGRAGLSRVAAVIGDVYCGYQVPEYTTYSEVLSVFKRLVPIPTALTAESRYKIDINQAKKDIGSQGLQVIVASNPRNPTGMVIHGEELKDLVRLCDNHCTVVLDETFFEELLKEKTIVVPGIFFEINPSSRRDLFSSPFHHFVRISYGPPLEDLNKGLDAIERVFRRAKREGMGSVGVDLVKSPPLPAHEPIPDISTTSPKFWKYISEGGATIVFSYRGPYHDVFSHSVVRLRKVVRDISHAMTLKQLEASGMKVGEADGPGNSEVVEPEEGTITRPLEMAEKVRLRSKGSNESIRSTRSVHGSRRMSISFPLPAGQDSDSESGWMDDSDDEELGEEEQPDDPTIEFQTRVTSQLVPLHYLPRLESVKLGKRWIAELARISERARPVARRRVDGIDLKRKKGVVADDLVGWEGWAVEIKPKWGFLPSPTHLSPETARYKLIRCRYCMHAYHSSRAETHEERGIAYCPLDLFSGDPGRVRKALGALWDAWDASGGSVNNLKIFVRGKILKPKPAKASEAREVKELEEFLGARGESMRGAFIDTLGRMLDSSPLLAKLSLLMRSLDALDIEGMERLWREAKHLPMVGLTPPIASDEDEPSLDDWENFVAEYLAHGPYVSSEPHSTDLPREEELRYWLTSYLMSATFKDCSVMLRFPPGQVSPDWTFDNPERDVDRPLMTAIDLDPKSMRRLQKWYDLDQEIRVEWLLAGFATLVAVRIRPGNEHDLTHIPARFQKTVVHAQNGTTVAVDAIPATNTGTGSTAPPPKKQVFTFDQAHSPGTTQHQLFTTTAAPLVDRFVQGFNCTVLAYGQTSSGKTYTMSGVDLDGDPGDPDNGMGVIPRAVATIFAKARELKEERGAAWQCTVKASFIELYNEDLIDLLADDAAGRREVQIREDKDGTIIWGGLREVPVKNVADVLNLLRQGTSLRRTNETDMNAQSSRSHAIFSLTLVQKKYTGSSPLPRSSLQAPAAANGRTSPLPSPSRLARPGSMLVGVKDSSGRVSSPTFGRPSTPSFASAIGRGSGIRPASAMALRPPANRPGTPDEDEKSPGGGEWVSVVSKFHFVDLAGSERLKRTAAQGERVKEGISINGGLLALGNVISALGDPSKSRAFGGHVHVPYRDSKLTRLLQDSLGGNAHTLMIACVSPAEYNAAETINTLKYANRARNIRNRAEIKEKEEGWEDLEWLQGQVSKLRKEVKALKDGGAVASSGGSTANTAETEAKERELQMLQSEYDDMRQRLSGTSEELARLRLTLEDRGGAAGGAGKYEEIVAPVIEEYEKQISHMETQIKLQKTAVRHTENELADKEVELEEIQKRANQADSYIEELRLRLSKAVEQERSRESYVRDLEQQIKTFSESSSSTSGTLVELQRELSRYKETETTNSHYISELESRLARQDKDVESLKNDMVKLERELAQTRDRCKTMDSLVDTLRAEREAERKDRVEWSKTLEAREKKVEELETRMAEVEKMRTELQSERERLGNAVGGVERARRSIEFTAPATNGSGESGIVTEALEQLQQKHAGTLQELNAVNSRYQDALHEISDLYAQINEAKLQALGNQPPPVPPLPPTELNGTDEPRRSTTPTSRRRAGSRAALESPAIRPSRGADSPSQKRLFFRQAASSDSLHARSQLQSVSLSQELSSARSPKGSFVNGSENSDGSEGNGIKKLGHRPQLSLTLPGERSAEDLEKEIRELQAILKTREAEIVALENTIKENEREASFRALSSGTEVRTNGIDVHVNGDFNPRDSLSPETIRDFAEIRKSLEVLPARDEGVGASLNRLDELMRSMAKKESQHRELVDELNNELDKLKKQHEDLTALSRDQTHNMSTEMDALKSRLNESDEKHAAITAELEQIRSREQELQEQIRLANESHASEIANLRAEHAVELERKDIALSTRIAELQGSHETALAQAAALLATTRHEYAESLGAMQSENDDELRKQTQEHEAAIAAIKGEHQVKLEELRAGHATALSARTAESEAAAARMREEHQMAIERLKTEHSEKLGRVETEGSVALQRLKDEHAAVLKQLDIARDGTLAESMSSQVLAIQQLQEEHTAAIARKEAAIKEDMESARAEHARILKRREEDHEADLKAVIAKHEAALDDLRKAHSIELEGISSQLQEAATAHASTLEQLRATHEEALRRKTQEHAGILNEKELSYQHSFAQLKASHQAELAATQLTLVSNQVEHKDAFDSAIAERDEQLARLREEHEQKVVQLQEAHGKDKIELNAKYEAVVVELEDYKSKLEALRVQDTSIANTESAHQNALDKLGRELGEVTESRAALSAEVEMLRAQLEEARSQQAARAEESTKRQATVDELEHEREAVSTLQAELQKASGEREALEAEKNKQDALIKELQSQLAAKATTPDPSEDHHRSAPRASEGGRNMTYTRANGLPPAKLPPLTPPPSIPPPPVPTTIPPVPSIPDSVTTRTGTASISSHADSTAESSAATSQAADPNTAAQLEKQAKQLDEAQAMIKTLNKQLTHCEGDLQAHMDLVATLETSLSDSERNLRKSRSQSMELVKERDSLINQVQGLRIQLEEAQNELTQVRRSVVEEKHSLEQRLDDERRAKDRARQQLESRMEELQRRKSKFACI</sequence>
<dbReference type="SMART" id="SM00129">
    <property type="entry name" value="KISc"/>
    <property type="match status" value="1"/>
</dbReference>
<dbReference type="InterPro" id="IPR036961">
    <property type="entry name" value="Kinesin_motor_dom_sf"/>
</dbReference>
<evidence type="ECO:0000259" key="10">
    <source>
        <dbReference type="PROSITE" id="PS50067"/>
    </source>
</evidence>
<proteinExistence type="inferred from homology"/>
<feature type="coiled-coil region" evidence="8">
    <location>
        <begin position="1647"/>
        <end position="1744"/>
    </location>
</feature>
<dbReference type="Gene3D" id="3.40.850.10">
    <property type="entry name" value="Kinesin motor domain"/>
    <property type="match status" value="1"/>
</dbReference>
<evidence type="ECO:0000256" key="4">
    <source>
        <dbReference type="ARBA" id="ARBA00022741"/>
    </source>
</evidence>
<feature type="compositionally biased region" description="Polar residues" evidence="9">
    <location>
        <begin position="1216"/>
        <end position="1226"/>
    </location>
</feature>
<dbReference type="GO" id="GO:0005875">
    <property type="term" value="C:microtubule associated complex"/>
    <property type="evidence" value="ECO:0007669"/>
    <property type="project" value="TreeGrafter"/>
</dbReference>
<feature type="region of interest" description="Disordered" evidence="9">
    <location>
        <begin position="38"/>
        <end position="98"/>
    </location>
</feature>
<comment type="subcellular location">
    <subcellularLocation>
        <location evidence="2">Cytoplasm</location>
    </subcellularLocation>
</comment>
<comment type="caution">
    <text evidence="11">The sequence shown here is derived from an EMBL/GenBank/DDBJ whole genome shotgun (WGS) entry which is preliminary data.</text>
</comment>
<keyword evidence="5 7" id="KW-0067">ATP-binding</keyword>
<dbReference type="InterPro" id="IPR027640">
    <property type="entry name" value="Kinesin-like_fam"/>
</dbReference>
<comment type="catalytic activity">
    <reaction evidence="1">
        <text>1D-myo-inositol 1,3,4,5,6-pentakisphosphate + ATP = 1D-myo-inositol hexakisphosphate + ADP + H(+)</text>
        <dbReference type="Rhea" id="RHEA:20313"/>
        <dbReference type="ChEBI" id="CHEBI:15378"/>
        <dbReference type="ChEBI" id="CHEBI:30616"/>
        <dbReference type="ChEBI" id="CHEBI:57733"/>
        <dbReference type="ChEBI" id="CHEBI:58130"/>
        <dbReference type="ChEBI" id="CHEBI:456216"/>
        <dbReference type="EC" id="2.7.1.158"/>
    </reaction>
</comment>
<evidence type="ECO:0000256" key="7">
    <source>
        <dbReference type="PROSITE-ProRule" id="PRU00283"/>
    </source>
</evidence>
<dbReference type="SUPFAM" id="SSF53383">
    <property type="entry name" value="PLP-dependent transferases"/>
    <property type="match status" value="2"/>
</dbReference>
<evidence type="ECO:0000256" key="2">
    <source>
        <dbReference type="ARBA" id="ARBA00004496"/>
    </source>
</evidence>
<dbReference type="InterPro" id="IPR015421">
    <property type="entry name" value="PyrdxlP-dep_Trfase_major"/>
</dbReference>
<evidence type="ECO:0000256" key="8">
    <source>
        <dbReference type="SAM" id="Coils"/>
    </source>
</evidence>
<reference evidence="11" key="1">
    <citation type="submission" date="2021-01" db="EMBL/GenBank/DDBJ databases">
        <authorList>
            <person name="Kaushik A."/>
        </authorList>
    </citation>
    <scope>NUCLEOTIDE SEQUENCE</scope>
    <source>
        <strain evidence="11">AG5</strain>
    </source>
</reference>
<evidence type="ECO:0000256" key="3">
    <source>
        <dbReference type="ARBA" id="ARBA00022490"/>
    </source>
</evidence>
<dbReference type="SUPFAM" id="SSF52540">
    <property type="entry name" value="P-loop containing nucleoside triphosphate hydrolases"/>
    <property type="match status" value="1"/>
</dbReference>
<comment type="similarity">
    <text evidence="7">Belongs to the TRAFAC class myosin-kinesin ATPase superfamily. Kinesin family.</text>
</comment>
<feature type="compositionally biased region" description="Low complexity" evidence="9">
    <location>
        <begin position="2690"/>
        <end position="2721"/>
    </location>
</feature>
<evidence type="ECO:0000313" key="11">
    <source>
        <dbReference type="EMBL" id="CAE7221038.1"/>
    </source>
</evidence>
<dbReference type="GO" id="GO:0005737">
    <property type="term" value="C:cytoplasm"/>
    <property type="evidence" value="ECO:0007669"/>
    <property type="project" value="UniProtKB-SubCell"/>
</dbReference>
<feature type="compositionally biased region" description="Pro residues" evidence="9">
    <location>
        <begin position="1821"/>
        <end position="1830"/>
    </location>
</feature>
<name>A0A8H3EA97_9AGAM</name>
<feature type="compositionally biased region" description="Basic and acidic residues" evidence="9">
    <location>
        <begin position="2602"/>
        <end position="2619"/>
    </location>
</feature>
<keyword evidence="6 8" id="KW-0175">Coiled coil</keyword>
<evidence type="ECO:0000256" key="1">
    <source>
        <dbReference type="ARBA" id="ARBA00001774"/>
    </source>
</evidence>
<feature type="coiled-coil region" evidence="8">
    <location>
        <begin position="2729"/>
        <end position="2862"/>
    </location>
</feature>
<feature type="compositionally biased region" description="Polar residues" evidence="9">
    <location>
        <begin position="551"/>
        <end position="563"/>
    </location>
</feature>
<feature type="binding site" evidence="7">
    <location>
        <begin position="1069"/>
        <end position="1076"/>
    </location>
    <ligand>
        <name>ATP</name>
        <dbReference type="ChEBI" id="CHEBI:30616"/>
    </ligand>
</feature>
<feature type="domain" description="Kinesin motor" evidence="10">
    <location>
        <begin position="971"/>
        <end position="1427"/>
    </location>
</feature>
<dbReference type="PANTHER" id="PTHR47969:SF15">
    <property type="entry name" value="CHROMOSOME-ASSOCIATED KINESIN KIF4A-RELATED"/>
    <property type="match status" value="1"/>
</dbReference>
<feature type="coiled-coil region" evidence="8">
    <location>
        <begin position="1443"/>
        <end position="1590"/>
    </location>
</feature>
<feature type="coiled-coil region" evidence="8">
    <location>
        <begin position="2311"/>
        <end position="2412"/>
    </location>
</feature>
<dbReference type="InterPro" id="IPR027417">
    <property type="entry name" value="P-loop_NTPase"/>
</dbReference>
<feature type="coiled-coil region" evidence="8">
    <location>
        <begin position="1775"/>
        <end position="1816"/>
    </location>
</feature>
<dbReference type="GO" id="GO:0007052">
    <property type="term" value="P:mitotic spindle organization"/>
    <property type="evidence" value="ECO:0007669"/>
    <property type="project" value="TreeGrafter"/>
</dbReference>
<dbReference type="GO" id="GO:0051231">
    <property type="term" value="P:spindle elongation"/>
    <property type="evidence" value="ECO:0007669"/>
    <property type="project" value="TreeGrafter"/>
</dbReference>